<feature type="transmembrane region" description="Helical" evidence="1">
    <location>
        <begin position="20"/>
        <end position="38"/>
    </location>
</feature>
<name>A0A1R2CSB9_9CILI</name>
<keyword evidence="1" id="KW-0472">Membrane</keyword>
<gene>
    <name evidence="2" type="ORF">SteCoe_5462</name>
</gene>
<dbReference type="Proteomes" id="UP000187209">
    <property type="component" value="Unassembled WGS sequence"/>
</dbReference>
<protein>
    <submittedName>
        <fullName evidence="2">Uncharacterized protein</fullName>
    </submittedName>
</protein>
<keyword evidence="1" id="KW-0812">Transmembrane</keyword>
<feature type="transmembrane region" description="Helical" evidence="1">
    <location>
        <begin position="44"/>
        <end position="65"/>
    </location>
</feature>
<organism evidence="2 3">
    <name type="scientific">Stentor coeruleus</name>
    <dbReference type="NCBI Taxonomy" id="5963"/>
    <lineage>
        <taxon>Eukaryota</taxon>
        <taxon>Sar</taxon>
        <taxon>Alveolata</taxon>
        <taxon>Ciliophora</taxon>
        <taxon>Postciliodesmatophora</taxon>
        <taxon>Heterotrichea</taxon>
        <taxon>Heterotrichida</taxon>
        <taxon>Stentoridae</taxon>
        <taxon>Stentor</taxon>
    </lineage>
</organism>
<proteinExistence type="predicted"/>
<dbReference type="AlphaFoldDB" id="A0A1R2CSB9"/>
<keyword evidence="3" id="KW-1185">Reference proteome</keyword>
<evidence type="ECO:0000313" key="3">
    <source>
        <dbReference type="Proteomes" id="UP000187209"/>
    </source>
</evidence>
<feature type="transmembrane region" description="Helical" evidence="1">
    <location>
        <begin position="111"/>
        <end position="140"/>
    </location>
</feature>
<sequence length="186" mass="21340">MACKKYPNNACCKYLTWENIPLTGTLCIVENLIFTIIWAYDIQIISLFCNIAIASLCASIICKIINKDSCLQCSSCHNCENSIKKLYEKLYDKINESFDWFRKNATGSKSLLLIFLFYILEGLNLTLFEIAWIIALWSFINPALVKFVGINVCDMFKNFYEENPIKEKLHFVLGMIPKASCVGKKD</sequence>
<comment type="caution">
    <text evidence="2">The sequence shown here is derived from an EMBL/GenBank/DDBJ whole genome shotgun (WGS) entry which is preliminary data.</text>
</comment>
<reference evidence="2 3" key="1">
    <citation type="submission" date="2016-11" db="EMBL/GenBank/DDBJ databases">
        <title>The macronuclear genome of Stentor coeruleus: a giant cell with tiny introns.</title>
        <authorList>
            <person name="Slabodnick M."/>
            <person name="Ruby J.G."/>
            <person name="Reiff S.B."/>
            <person name="Swart E.C."/>
            <person name="Gosai S."/>
            <person name="Prabakaran S."/>
            <person name="Witkowska E."/>
            <person name="Larue G.E."/>
            <person name="Fisher S."/>
            <person name="Freeman R.M."/>
            <person name="Gunawardena J."/>
            <person name="Chu W."/>
            <person name="Stover N.A."/>
            <person name="Gregory B.D."/>
            <person name="Nowacki M."/>
            <person name="Derisi J."/>
            <person name="Roy S.W."/>
            <person name="Marshall W.F."/>
            <person name="Sood P."/>
        </authorList>
    </citation>
    <scope>NUCLEOTIDE SEQUENCE [LARGE SCALE GENOMIC DNA]</scope>
    <source>
        <strain evidence="2">WM001</strain>
    </source>
</reference>
<evidence type="ECO:0000313" key="2">
    <source>
        <dbReference type="EMBL" id="OMJ91902.1"/>
    </source>
</evidence>
<dbReference type="EMBL" id="MPUH01000072">
    <property type="protein sequence ID" value="OMJ91902.1"/>
    <property type="molecule type" value="Genomic_DNA"/>
</dbReference>
<accession>A0A1R2CSB9</accession>
<keyword evidence="1" id="KW-1133">Transmembrane helix</keyword>
<evidence type="ECO:0000256" key="1">
    <source>
        <dbReference type="SAM" id="Phobius"/>
    </source>
</evidence>